<dbReference type="SMART" id="SM00224">
    <property type="entry name" value="GGL"/>
    <property type="match status" value="1"/>
</dbReference>
<dbReference type="GO" id="GO:0007186">
    <property type="term" value="P:G protein-coupled receptor signaling pathway"/>
    <property type="evidence" value="ECO:0007669"/>
    <property type="project" value="InterPro"/>
</dbReference>
<evidence type="ECO:0000256" key="4">
    <source>
        <dbReference type="ARBA" id="ARBA00022475"/>
    </source>
</evidence>
<feature type="domain" description="RGS" evidence="8">
    <location>
        <begin position="279"/>
        <end position="394"/>
    </location>
</feature>
<accession>A0A672SCH0</accession>
<protein>
    <submittedName>
        <fullName evidence="10">Regulator of G-protein signaling 6-like</fullName>
    </submittedName>
</protein>
<gene>
    <name evidence="10" type="primary">rgs6</name>
</gene>
<dbReference type="InterPro" id="IPR040759">
    <property type="entry name" value="RGS_DHEX"/>
</dbReference>
<dbReference type="Gene3D" id="1.10.167.10">
    <property type="entry name" value="Regulator of G-protein Signalling 4, domain 2"/>
    <property type="match status" value="1"/>
</dbReference>
<evidence type="ECO:0000256" key="5">
    <source>
        <dbReference type="ARBA" id="ARBA00022490"/>
    </source>
</evidence>
<dbReference type="InterPro" id="IPR015898">
    <property type="entry name" value="G-protein_gamma-like_dom"/>
</dbReference>
<dbReference type="Pfam" id="PF18148">
    <property type="entry name" value="RGS_DHEX"/>
    <property type="match status" value="1"/>
</dbReference>
<dbReference type="SMART" id="SM00315">
    <property type="entry name" value="RGS"/>
    <property type="match status" value="1"/>
</dbReference>
<dbReference type="InterPro" id="IPR016137">
    <property type="entry name" value="RGS"/>
</dbReference>
<keyword evidence="11" id="KW-1185">Reference proteome</keyword>
<dbReference type="PROSITE" id="PS50186">
    <property type="entry name" value="DEP"/>
    <property type="match status" value="1"/>
</dbReference>
<organism evidence="10 11">
    <name type="scientific">Sinocyclocheilus grahami</name>
    <name type="common">Dianchi golden-line fish</name>
    <name type="synonym">Barbus grahami</name>
    <dbReference type="NCBI Taxonomy" id="75366"/>
    <lineage>
        <taxon>Eukaryota</taxon>
        <taxon>Metazoa</taxon>
        <taxon>Chordata</taxon>
        <taxon>Craniata</taxon>
        <taxon>Vertebrata</taxon>
        <taxon>Euteleostomi</taxon>
        <taxon>Actinopterygii</taxon>
        <taxon>Neopterygii</taxon>
        <taxon>Teleostei</taxon>
        <taxon>Ostariophysi</taxon>
        <taxon>Cypriniformes</taxon>
        <taxon>Cyprinidae</taxon>
        <taxon>Cyprininae</taxon>
        <taxon>Sinocyclocheilus</taxon>
    </lineage>
</organism>
<evidence type="ECO:0000256" key="6">
    <source>
        <dbReference type="ARBA" id="ARBA00022700"/>
    </source>
</evidence>
<dbReference type="SMART" id="SM00049">
    <property type="entry name" value="DEP"/>
    <property type="match status" value="1"/>
</dbReference>
<dbReference type="PRINTS" id="PR01301">
    <property type="entry name" value="RGSPROTEIN"/>
</dbReference>
<dbReference type="InterPro" id="IPR047016">
    <property type="entry name" value="RGS6/7/9/11"/>
</dbReference>
<sequence>MAPKSSHGAQDHSGKIEDIITRLQDETEGVPVRTVKSFLSKIPSVVTGSDIVQWMMKNLIIDDPAEAIHIGSLIAAQGYIFPISDHVLTLKDDGTLYRFQAPYFWPSNCWEPENTDYAIYLCKRTMQNKTRLELADYEAENLARLQRAFARKWEFIFMQAEAQVKKKDKTERKILDSQERAFWDVHRPVVCEGWIQCGTVTVFCLFQILFLNTQLDRHCMKMSKVAETLMSYTEQYLDYDPFVTVPEPANPWISDDATFWELEASKDPSQQRVKKWGFSLDEALKDPVGREQFLKFLEFEFSSENLLFWLAVQDLKCHPLQEVAARAQEIWQEFLAEGAPSAINLDSHSYERTSQNLKDPGRYSFEDAQDHIYKLMKSDSYPRFLRSNAYQDLLLARKKVSLNLKSLSAACNESE</sequence>
<evidence type="ECO:0000259" key="9">
    <source>
        <dbReference type="PROSITE" id="PS50186"/>
    </source>
</evidence>
<dbReference type="Gene3D" id="4.10.260.10">
    <property type="entry name" value="Transducin (heterotrimeric G protein), gamma chain"/>
    <property type="match status" value="1"/>
</dbReference>
<dbReference type="PROSITE" id="PS50132">
    <property type="entry name" value="RGS"/>
    <property type="match status" value="1"/>
</dbReference>
<reference evidence="10" key="2">
    <citation type="submission" date="2025-09" db="UniProtKB">
        <authorList>
            <consortium name="Ensembl"/>
        </authorList>
    </citation>
    <scope>IDENTIFICATION</scope>
</reference>
<dbReference type="CDD" id="cd00068">
    <property type="entry name" value="GGL"/>
    <property type="match status" value="1"/>
</dbReference>
<evidence type="ECO:0000256" key="2">
    <source>
        <dbReference type="ARBA" id="ARBA00004236"/>
    </source>
</evidence>
<dbReference type="SUPFAM" id="SSF48097">
    <property type="entry name" value="Regulator of G-protein signaling, RGS"/>
    <property type="match status" value="1"/>
</dbReference>
<dbReference type="InterPro" id="IPR047017">
    <property type="entry name" value="RGS6/7/9/11_DHEX_sf"/>
</dbReference>
<evidence type="ECO:0000256" key="3">
    <source>
        <dbReference type="ARBA" id="ARBA00004514"/>
    </source>
</evidence>
<dbReference type="AlphaFoldDB" id="A0A672SCH0"/>
<comment type="subcellular location">
    <subcellularLocation>
        <location evidence="2">Cell membrane</location>
    </subcellularLocation>
    <subcellularLocation>
        <location evidence="3">Cytoplasm</location>
        <location evidence="3">Cytosol</location>
    </subcellularLocation>
    <subcellularLocation>
        <location evidence="1">Membrane</location>
        <topology evidence="1">Peripheral membrane protein</topology>
    </subcellularLocation>
</comment>
<dbReference type="CDD" id="cd08737">
    <property type="entry name" value="RGS_RGS6"/>
    <property type="match status" value="1"/>
</dbReference>
<dbReference type="GO" id="GO:0005829">
    <property type="term" value="C:cytosol"/>
    <property type="evidence" value="ECO:0007669"/>
    <property type="project" value="UniProtKB-SubCell"/>
</dbReference>
<dbReference type="GO" id="GO:0008277">
    <property type="term" value="P:regulation of G protein-coupled receptor signaling pathway"/>
    <property type="evidence" value="ECO:0007669"/>
    <property type="project" value="InterPro"/>
</dbReference>
<dbReference type="Proteomes" id="UP000472262">
    <property type="component" value="Unassembled WGS sequence"/>
</dbReference>
<dbReference type="Pfam" id="PF00615">
    <property type="entry name" value="RGS"/>
    <property type="match status" value="1"/>
</dbReference>
<dbReference type="GO" id="GO:0043005">
    <property type="term" value="C:neuron projection"/>
    <property type="evidence" value="ECO:0007669"/>
    <property type="project" value="TreeGrafter"/>
</dbReference>
<dbReference type="FunFam" id="1.10.167.10:FF:000002">
    <property type="entry name" value="Regulator of G-protein signaling 6 isoform 9"/>
    <property type="match status" value="1"/>
</dbReference>
<name>A0A672SCH0_SINGR</name>
<dbReference type="InterPro" id="IPR037956">
    <property type="entry name" value="RGS6_RGS"/>
</dbReference>
<dbReference type="InterPro" id="IPR036388">
    <property type="entry name" value="WH-like_DNA-bd_sf"/>
</dbReference>
<dbReference type="GO" id="GO:0009968">
    <property type="term" value="P:negative regulation of signal transduction"/>
    <property type="evidence" value="ECO:0007669"/>
    <property type="project" value="UniProtKB-KW"/>
</dbReference>
<dbReference type="SMART" id="SM01224">
    <property type="entry name" value="G_gamma"/>
    <property type="match status" value="1"/>
</dbReference>
<dbReference type="Gene3D" id="1.10.10.10">
    <property type="entry name" value="Winged helix-like DNA-binding domain superfamily/Winged helix DNA-binding domain"/>
    <property type="match status" value="1"/>
</dbReference>
<keyword evidence="5" id="KW-0963">Cytoplasm</keyword>
<dbReference type="FunFam" id="1.10.10.10:FF:000162">
    <property type="entry name" value="Regulator of G-protein signaling 6"/>
    <property type="match status" value="1"/>
</dbReference>
<keyword evidence="6" id="KW-0734">Signal transduction inhibitor</keyword>
<keyword evidence="7" id="KW-0472">Membrane</keyword>
<dbReference type="FunFam" id="1.10.1240.60:FF:000001">
    <property type="entry name" value="Regulator of G-protein signaling 6"/>
    <property type="match status" value="1"/>
</dbReference>
<dbReference type="CDD" id="cd04450">
    <property type="entry name" value="DEP_RGS7-like"/>
    <property type="match status" value="1"/>
</dbReference>
<dbReference type="Gene3D" id="1.10.1240.60">
    <property type="match status" value="1"/>
</dbReference>
<reference evidence="10" key="1">
    <citation type="submission" date="2025-08" db="UniProtKB">
        <authorList>
            <consortium name="Ensembl"/>
        </authorList>
    </citation>
    <scope>IDENTIFICATION</scope>
</reference>
<dbReference type="GO" id="GO:0005886">
    <property type="term" value="C:plasma membrane"/>
    <property type="evidence" value="ECO:0007669"/>
    <property type="project" value="UniProtKB-SubCell"/>
</dbReference>
<dbReference type="PANTHER" id="PTHR45746:SF2">
    <property type="entry name" value="REGULATOR OF G-PROTEIN SIGNALING 6"/>
    <property type="match status" value="1"/>
</dbReference>
<dbReference type="InterPro" id="IPR036305">
    <property type="entry name" value="RGS_sf"/>
</dbReference>
<dbReference type="Pfam" id="PF00631">
    <property type="entry name" value="G-gamma"/>
    <property type="match status" value="1"/>
</dbReference>
<dbReference type="GO" id="GO:0035556">
    <property type="term" value="P:intracellular signal transduction"/>
    <property type="evidence" value="ECO:0007669"/>
    <property type="project" value="InterPro"/>
</dbReference>
<dbReference type="SUPFAM" id="SSF48670">
    <property type="entry name" value="Transducin (heterotrimeric G protein), gamma chain"/>
    <property type="match status" value="1"/>
</dbReference>
<evidence type="ECO:0000313" key="11">
    <source>
        <dbReference type="Proteomes" id="UP000472262"/>
    </source>
</evidence>
<dbReference type="PANTHER" id="PTHR45746">
    <property type="entry name" value="LP21163P"/>
    <property type="match status" value="1"/>
</dbReference>
<dbReference type="Ensembl" id="ENSSGRT00000105829.1">
    <property type="protein sequence ID" value="ENSSGRP00000099484.1"/>
    <property type="gene ID" value="ENSSGRG00000049542.1"/>
</dbReference>
<dbReference type="SUPFAM" id="SSF46785">
    <property type="entry name" value="Winged helix' DNA-binding domain"/>
    <property type="match status" value="1"/>
</dbReference>
<evidence type="ECO:0000256" key="7">
    <source>
        <dbReference type="ARBA" id="ARBA00023136"/>
    </source>
</evidence>
<evidence type="ECO:0000313" key="10">
    <source>
        <dbReference type="Ensembl" id="ENSSGRP00000099484.1"/>
    </source>
</evidence>
<dbReference type="InterPro" id="IPR036390">
    <property type="entry name" value="WH_DNA-bd_sf"/>
</dbReference>
<dbReference type="GO" id="GO:0005096">
    <property type="term" value="F:GTPase activator activity"/>
    <property type="evidence" value="ECO:0007669"/>
    <property type="project" value="InterPro"/>
</dbReference>
<keyword evidence="4" id="KW-1003">Cell membrane</keyword>
<evidence type="ECO:0000259" key="8">
    <source>
        <dbReference type="PROSITE" id="PS50132"/>
    </source>
</evidence>
<proteinExistence type="predicted"/>
<dbReference type="InterPro" id="IPR044926">
    <property type="entry name" value="RGS_subdomain_2"/>
</dbReference>
<feature type="domain" description="DEP" evidence="9">
    <location>
        <begin position="26"/>
        <end position="101"/>
    </location>
</feature>
<dbReference type="InterPro" id="IPR036284">
    <property type="entry name" value="GGL_sf"/>
</dbReference>
<evidence type="ECO:0000256" key="1">
    <source>
        <dbReference type="ARBA" id="ARBA00004170"/>
    </source>
</evidence>
<dbReference type="InterPro" id="IPR000591">
    <property type="entry name" value="DEP_dom"/>
</dbReference>
<dbReference type="Pfam" id="PF00610">
    <property type="entry name" value="DEP"/>
    <property type="match status" value="1"/>
</dbReference>